<evidence type="ECO:0008006" key="3">
    <source>
        <dbReference type="Google" id="ProtNLM"/>
    </source>
</evidence>
<protein>
    <recommendedName>
        <fullName evidence="3">Lipoprotein</fullName>
    </recommendedName>
</protein>
<dbReference type="PROSITE" id="PS51257">
    <property type="entry name" value="PROKAR_LIPOPROTEIN"/>
    <property type="match status" value="1"/>
</dbReference>
<comment type="caution">
    <text evidence="1">The sequence shown here is derived from an EMBL/GenBank/DDBJ whole genome shotgun (WGS) entry which is preliminary data.</text>
</comment>
<keyword evidence="2" id="KW-1185">Reference proteome</keyword>
<proteinExistence type="predicted"/>
<dbReference type="Proteomes" id="UP000626210">
    <property type="component" value="Unassembled WGS sequence"/>
</dbReference>
<sequence>MSNHARAERRLRRALPWAFALALAGCGSWTKPGATPDQLEADKAACGVEAAKAWPPRQMTAPTWPTEADRKCTDIYGQGPCTPLVQPPGTSTDLNAGARSAAFDRCLQSRGYRFSSH</sequence>
<dbReference type="EMBL" id="BMYK01000022">
    <property type="protein sequence ID" value="GHC96496.1"/>
    <property type="molecule type" value="Genomic_DNA"/>
</dbReference>
<gene>
    <name evidence="1" type="ORF">GCM10007320_50480</name>
</gene>
<dbReference type="RefSeq" id="WP_189689639.1">
    <property type="nucleotide sequence ID" value="NZ_BMYK01000022.1"/>
</dbReference>
<organism evidence="1 2">
    <name type="scientific">Pseudorhodoferax aquiterrae</name>
    <dbReference type="NCBI Taxonomy" id="747304"/>
    <lineage>
        <taxon>Bacteria</taxon>
        <taxon>Pseudomonadati</taxon>
        <taxon>Pseudomonadota</taxon>
        <taxon>Betaproteobacteria</taxon>
        <taxon>Burkholderiales</taxon>
        <taxon>Comamonadaceae</taxon>
    </lineage>
</organism>
<name>A0ABQ3G9E9_9BURK</name>
<reference evidence="2" key="1">
    <citation type="journal article" date="2019" name="Int. J. Syst. Evol. Microbiol.">
        <title>The Global Catalogue of Microorganisms (GCM) 10K type strain sequencing project: providing services to taxonomists for standard genome sequencing and annotation.</title>
        <authorList>
            <consortium name="The Broad Institute Genomics Platform"/>
            <consortium name="The Broad Institute Genome Sequencing Center for Infectious Disease"/>
            <person name="Wu L."/>
            <person name="Ma J."/>
        </authorList>
    </citation>
    <scope>NUCLEOTIDE SEQUENCE [LARGE SCALE GENOMIC DNA]</scope>
    <source>
        <strain evidence="2">KCTC 23314</strain>
    </source>
</reference>
<evidence type="ECO:0000313" key="1">
    <source>
        <dbReference type="EMBL" id="GHC96496.1"/>
    </source>
</evidence>
<accession>A0ABQ3G9E9</accession>
<evidence type="ECO:0000313" key="2">
    <source>
        <dbReference type="Proteomes" id="UP000626210"/>
    </source>
</evidence>